<feature type="domain" description="RNA polymerase sigma factor 54 core-binding" evidence="10">
    <location>
        <begin position="109"/>
        <end position="307"/>
    </location>
</feature>
<keyword evidence="2" id="KW-0240">DNA-directed RNA polymerase</keyword>
<evidence type="ECO:0000256" key="7">
    <source>
        <dbReference type="ARBA" id="ARBA00023125"/>
    </source>
</evidence>
<dbReference type="AlphaFoldDB" id="A0A0P7BN19"/>
<keyword evidence="3" id="KW-0808">Transferase</keyword>
<dbReference type="Proteomes" id="UP000050454">
    <property type="component" value="Unassembled WGS sequence"/>
</dbReference>
<dbReference type="PROSITE" id="PS00718">
    <property type="entry name" value="SIGMA54_2"/>
    <property type="match status" value="1"/>
</dbReference>
<dbReference type="PATRIC" id="fig|1605367.3.peg.1098"/>
<dbReference type="PROSITE" id="PS50044">
    <property type="entry name" value="SIGMA54_3"/>
    <property type="match status" value="1"/>
</dbReference>
<comment type="similarity">
    <text evidence="1">Belongs to the sigma-54 factor family.</text>
</comment>
<accession>A0A0P7BN19</accession>
<dbReference type="Pfam" id="PF04552">
    <property type="entry name" value="Sigma54_DBD"/>
    <property type="match status" value="1"/>
</dbReference>
<keyword evidence="5" id="KW-0805">Transcription regulation</keyword>
<dbReference type="InterPro" id="IPR007634">
    <property type="entry name" value="RNA_pol_sigma_54_DNA-bd"/>
</dbReference>
<evidence type="ECO:0000256" key="4">
    <source>
        <dbReference type="ARBA" id="ARBA00022695"/>
    </source>
</evidence>
<dbReference type="GO" id="GO:0003677">
    <property type="term" value="F:DNA binding"/>
    <property type="evidence" value="ECO:0007669"/>
    <property type="project" value="UniProtKB-KW"/>
</dbReference>
<dbReference type="GO" id="GO:0001216">
    <property type="term" value="F:DNA-binding transcription activator activity"/>
    <property type="evidence" value="ECO:0007669"/>
    <property type="project" value="InterPro"/>
</dbReference>
<evidence type="ECO:0000256" key="5">
    <source>
        <dbReference type="ARBA" id="ARBA00023015"/>
    </source>
</evidence>
<evidence type="ECO:0000259" key="9">
    <source>
        <dbReference type="Pfam" id="PF04552"/>
    </source>
</evidence>
<dbReference type="STRING" id="1605367.AFM12_18305"/>
<keyword evidence="4" id="KW-0548">Nucleotidyltransferase</keyword>
<evidence type="ECO:0000256" key="2">
    <source>
        <dbReference type="ARBA" id="ARBA00022478"/>
    </source>
</evidence>
<keyword evidence="12" id="KW-1185">Reference proteome</keyword>
<reference evidence="11 12" key="1">
    <citation type="submission" date="2015-07" db="EMBL/GenBank/DDBJ databases">
        <title>The draft genome sequence of Leadbetterella sp. JN14-9.</title>
        <authorList>
            <person name="Liu Y."/>
            <person name="Du J."/>
            <person name="Shao Z."/>
        </authorList>
    </citation>
    <scope>NUCLEOTIDE SEQUENCE [LARGE SCALE GENOMIC DNA]</scope>
    <source>
        <strain evidence="11 12">JN14-9</strain>
    </source>
</reference>
<keyword evidence="8" id="KW-0804">Transcription</keyword>
<evidence type="ECO:0000259" key="10">
    <source>
        <dbReference type="Pfam" id="PF04963"/>
    </source>
</evidence>
<dbReference type="EMBL" id="LGTQ01000015">
    <property type="protein sequence ID" value="KPM46726.1"/>
    <property type="molecule type" value="Genomic_DNA"/>
</dbReference>
<dbReference type="Gene3D" id="1.10.10.1330">
    <property type="entry name" value="RNA polymerase sigma-54 factor, core-binding domain"/>
    <property type="match status" value="1"/>
</dbReference>
<dbReference type="GO" id="GO:0016779">
    <property type="term" value="F:nucleotidyltransferase activity"/>
    <property type="evidence" value="ECO:0007669"/>
    <property type="project" value="UniProtKB-KW"/>
</dbReference>
<dbReference type="InterPro" id="IPR000394">
    <property type="entry name" value="RNA_pol_sigma_54"/>
</dbReference>
<gene>
    <name evidence="11" type="ORF">AFM12_18305</name>
</gene>
<name>A0A0P7BN19_9BACT</name>
<dbReference type="OrthoDB" id="9814402at2"/>
<dbReference type="PIRSF" id="PIRSF000774">
    <property type="entry name" value="RpoN"/>
    <property type="match status" value="1"/>
</dbReference>
<organism evidence="11 12">
    <name type="scientific">Jiulongibacter sediminis</name>
    <dbReference type="NCBI Taxonomy" id="1605367"/>
    <lineage>
        <taxon>Bacteria</taxon>
        <taxon>Pseudomonadati</taxon>
        <taxon>Bacteroidota</taxon>
        <taxon>Cytophagia</taxon>
        <taxon>Cytophagales</taxon>
        <taxon>Leadbetterellaceae</taxon>
        <taxon>Jiulongibacter</taxon>
    </lineage>
</organism>
<evidence type="ECO:0000313" key="12">
    <source>
        <dbReference type="Proteomes" id="UP000050454"/>
    </source>
</evidence>
<dbReference type="GO" id="GO:0006352">
    <property type="term" value="P:DNA-templated transcription initiation"/>
    <property type="evidence" value="ECO:0007669"/>
    <property type="project" value="InterPro"/>
</dbReference>
<protein>
    <recommendedName>
        <fullName evidence="13">RNA polymerase sigma54 factor</fullName>
    </recommendedName>
</protein>
<evidence type="ECO:0000256" key="6">
    <source>
        <dbReference type="ARBA" id="ARBA00023082"/>
    </source>
</evidence>
<keyword evidence="6" id="KW-0731">Sigma factor</keyword>
<dbReference type="RefSeq" id="WP_055151515.1">
    <property type="nucleotide sequence ID" value="NZ_JXSZ01000015.1"/>
</dbReference>
<sequence>MTRNAQIQTARQNQRINTKQIQFLNFLFLNQNELESQIDRELLENPFLEQQPGEESFKADNGADTDDLTGEMRIEEVYSREVLEDDAPSYKLQSNNFSETNWNELSMQRHTAEVDVSEVFMEQVRFLGLNDEELEIAHFIINSTDEKGFLDTDLDSFADQLSFATGKFYDEQLIERIKDKINRLDPKGFACYDLQDYFITLIKSDDKADEDLKKKGLIILQNHFESFKSAKWTAILDESEELDRSDIDGVLKLIAAYKPYPTKGFGTDWLKVKSEIVPDYEIKVIDGELVGEVAQSKRYNFSVNAAYANSIKGGKGKASSFVNDKLKSAYWLIDAIQQRYDTMSKVIKAIVHLQGEYLQTGDNSKLRPMILKDVATYIDMNISTVSRVTSNKYARSPIGLIHLKDLFSEAIYLEDGSRKSNKEVQDMVMKLVQDEDKSNPLSDFDIQKALKREGISLTRRTITKYRLSGNIPSSKERKVS</sequence>
<keyword evidence="7" id="KW-0238">DNA-binding</keyword>
<comment type="caution">
    <text evidence="11">The sequence shown here is derived from an EMBL/GenBank/DDBJ whole genome shotgun (WGS) entry which is preliminary data.</text>
</comment>
<proteinExistence type="inferred from homology"/>
<feature type="domain" description="RNA polymerase sigma factor 54 DNA-binding" evidence="9">
    <location>
        <begin position="320"/>
        <end position="478"/>
    </location>
</feature>
<dbReference type="PRINTS" id="PR00045">
    <property type="entry name" value="SIGMA54FCT"/>
</dbReference>
<dbReference type="GO" id="GO:0016987">
    <property type="term" value="F:sigma factor activity"/>
    <property type="evidence" value="ECO:0007669"/>
    <property type="project" value="UniProtKB-KW"/>
</dbReference>
<dbReference type="Pfam" id="PF00309">
    <property type="entry name" value="Sigma54_AID"/>
    <property type="match status" value="1"/>
</dbReference>
<dbReference type="GO" id="GO:0000428">
    <property type="term" value="C:DNA-directed RNA polymerase complex"/>
    <property type="evidence" value="ECO:0007669"/>
    <property type="project" value="UniProtKB-KW"/>
</dbReference>
<evidence type="ECO:0000256" key="3">
    <source>
        <dbReference type="ARBA" id="ARBA00022679"/>
    </source>
</evidence>
<evidence type="ECO:0000256" key="1">
    <source>
        <dbReference type="ARBA" id="ARBA00008798"/>
    </source>
</evidence>
<dbReference type="Pfam" id="PF04963">
    <property type="entry name" value="Sigma54_CBD"/>
    <property type="match status" value="1"/>
</dbReference>
<evidence type="ECO:0000256" key="8">
    <source>
        <dbReference type="ARBA" id="ARBA00023163"/>
    </source>
</evidence>
<evidence type="ECO:0008006" key="13">
    <source>
        <dbReference type="Google" id="ProtNLM"/>
    </source>
</evidence>
<dbReference type="NCBIfam" id="TIGR02395">
    <property type="entry name" value="rpoN_sigma"/>
    <property type="match status" value="1"/>
</dbReference>
<dbReference type="Gene3D" id="1.10.10.60">
    <property type="entry name" value="Homeodomain-like"/>
    <property type="match status" value="1"/>
</dbReference>
<dbReference type="PANTHER" id="PTHR32248">
    <property type="entry name" value="RNA POLYMERASE SIGMA-54 FACTOR"/>
    <property type="match status" value="1"/>
</dbReference>
<dbReference type="InterPro" id="IPR007046">
    <property type="entry name" value="RNA_pol_sigma_54_core-bd"/>
</dbReference>
<dbReference type="PANTHER" id="PTHR32248:SF4">
    <property type="entry name" value="RNA POLYMERASE SIGMA-54 FACTOR"/>
    <property type="match status" value="1"/>
</dbReference>
<dbReference type="InterPro" id="IPR038709">
    <property type="entry name" value="RpoN_core-bd_sf"/>
</dbReference>
<evidence type="ECO:0000313" key="11">
    <source>
        <dbReference type="EMBL" id="KPM46726.1"/>
    </source>
</evidence>